<proteinExistence type="predicted"/>
<reference evidence="1 2" key="1">
    <citation type="submission" date="2018-11" db="EMBL/GenBank/DDBJ databases">
        <authorList>
            <consortium name="Pathogen Informatics"/>
        </authorList>
    </citation>
    <scope>NUCLEOTIDE SEQUENCE [LARGE SCALE GENOMIC DNA]</scope>
    <source>
        <strain evidence="1 2">Zambia</strain>
    </source>
</reference>
<keyword evidence="2" id="KW-1185">Reference proteome</keyword>
<organism evidence="1 2">
    <name type="scientific">Schistosoma margrebowiei</name>
    <dbReference type="NCBI Taxonomy" id="48269"/>
    <lineage>
        <taxon>Eukaryota</taxon>
        <taxon>Metazoa</taxon>
        <taxon>Spiralia</taxon>
        <taxon>Lophotrochozoa</taxon>
        <taxon>Platyhelminthes</taxon>
        <taxon>Trematoda</taxon>
        <taxon>Digenea</taxon>
        <taxon>Strigeidida</taxon>
        <taxon>Schistosomatoidea</taxon>
        <taxon>Schistosomatidae</taxon>
        <taxon>Schistosoma</taxon>
    </lineage>
</organism>
<dbReference type="EMBL" id="UZAI01018253">
    <property type="protein sequence ID" value="VDP35076.1"/>
    <property type="molecule type" value="Genomic_DNA"/>
</dbReference>
<name>A0A183MW74_9TREM</name>
<evidence type="ECO:0000313" key="2">
    <source>
        <dbReference type="Proteomes" id="UP000277204"/>
    </source>
</evidence>
<sequence>MNRFLYNIRYSFELTLLLIKLLILFIIIVHCQLPNDITTSWMEERLFARARCKAKCLKLFNNPGEQKAFSVS</sequence>
<dbReference type="Proteomes" id="UP000277204">
    <property type="component" value="Unassembled WGS sequence"/>
</dbReference>
<dbReference type="AlphaFoldDB" id="A0A183MW74"/>
<gene>
    <name evidence="1" type="ORF">SMRZ_LOCUS20299</name>
</gene>
<accession>A0A183MW74</accession>
<protein>
    <submittedName>
        <fullName evidence="1">Uncharacterized protein</fullName>
    </submittedName>
</protein>
<evidence type="ECO:0000313" key="1">
    <source>
        <dbReference type="EMBL" id="VDP35076.1"/>
    </source>
</evidence>